<dbReference type="Ensembl" id="ENSOABT00000068298.1">
    <property type="protein sequence ID" value="ENSOABP00000068395.1"/>
    <property type="gene ID" value="ENSOABG00000031949.1"/>
</dbReference>
<organism evidence="4 5">
    <name type="scientific">Oreochromis aureus</name>
    <name type="common">Israeli tilapia</name>
    <name type="synonym">Chromis aureus</name>
    <dbReference type="NCBI Taxonomy" id="47969"/>
    <lineage>
        <taxon>Eukaryota</taxon>
        <taxon>Metazoa</taxon>
        <taxon>Chordata</taxon>
        <taxon>Craniata</taxon>
        <taxon>Vertebrata</taxon>
        <taxon>Euteleostomi</taxon>
        <taxon>Actinopterygii</taxon>
        <taxon>Neopterygii</taxon>
        <taxon>Teleostei</taxon>
        <taxon>Neoteleostei</taxon>
        <taxon>Acanthomorphata</taxon>
        <taxon>Ovalentaria</taxon>
        <taxon>Cichlomorphae</taxon>
        <taxon>Cichliformes</taxon>
        <taxon>Cichlidae</taxon>
        <taxon>African cichlids</taxon>
        <taxon>Pseudocrenilabrinae</taxon>
        <taxon>Oreochromini</taxon>
        <taxon>Oreochromis</taxon>
    </lineage>
</organism>
<dbReference type="PANTHER" id="PTHR11505">
    <property type="entry name" value="L1 TRANSPOSABLE ELEMENT-RELATED"/>
    <property type="match status" value="1"/>
</dbReference>
<evidence type="ECO:0000259" key="3">
    <source>
        <dbReference type="Pfam" id="PF02994"/>
    </source>
</evidence>
<feature type="domain" description="L1 transposable element RRM" evidence="3">
    <location>
        <begin position="47"/>
        <end position="140"/>
    </location>
</feature>
<dbReference type="Proteomes" id="UP000472276">
    <property type="component" value="Unassembled WGS sequence"/>
</dbReference>
<feature type="compositionally biased region" description="Basic and acidic residues" evidence="2">
    <location>
        <begin position="232"/>
        <end position="242"/>
    </location>
</feature>
<reference evidence="4" key="3">
    <citation type="submission" date="2025-09" db="UniProtKB">
        <authorList>
            <consortium name="Ensembl"/>
        </authorList>
    </citation>
    <scope>IDENTIFICATION</scope>
</reference>
<dbReference type="InterPro" id="IPR004244">
    <property type="entry name" value="Transposase_22"/>
</dbReference>
<protein>
    <recommendedName>
        <fullName evidence="3">L1 transposable element RRM domain-containing protein</fullName>
    </recommendedName>
</protein>
<evidence type="ECO:0000313" key="4">
    <source>
        <dbReference type="Ensembl" id="ENSOABP00000068395.1"/>
    </source>
</evidence>
<sequence length="260" mass="30537">MKIAEAEIRIEKVEDRVRNLEQVLNKVIKILHQQENKLLDHEGRSRRENLRIYNVPEGAEGSSMTDFVEKLLRDTLEINLTAELDIERAHRALASRPAGDRQDKSRSIIVKFLRYKVKEEILRRAWEKKKVFLNGRPIYFDQDYPPAVLQKRKEYAEAKRVLKQKNIRFHTPFPAKLRVFYEDGTRLYQTAEEATIDMKDRGLSVSVIIPKESLAEQLSRTAWETAGGPNRRGTDEEREKNIRERLRAFRRQVAPSSEEL</sequence>
<reference evidence="5" key="1">
    <citation type="submission" date="2020-03" db="EMBL/GenBank/DDBJ databases">
        <title>Evolution of repeat sequences and sex chromosomes of tilapia species revealed by chromosome-level genomes.</title>
        <authorList>
            <person name="Xu L."/>
            <person name="Tao W."/>
            <person name="Wang D."/>
            <person name="Zhou Q."/>
        </authorList>
    </citation>
    <scope>NUCLEOTIDE SEQUENCE [LARGE SCALE GENOMIC DNA]</scope>
    <source>
        <strain evidence="5">Israel</strain>
    </source>
</reference>
<reference evidence="4" key="2">
    <citation type="submission" date="2025-08" db="UniProtKB">
        <authorList>
            <consortium name="Ensembl"/>
        </authorList>
    </citation>
    <scope>IDENTIFICATION</scope>
</reference>
<dbReference type="Gene3D" id="3.30.70.1820">
    <property type="entry name" value="L1 transposable element, RRM domain"/>
    <property type="match status" value="1"/>
</dbReference>
<keyword evidence="5" id="KW-1185">Reference proteome</keyword>
<name>A0AAZ1XLC5_OREAU</name>
<accession>A0AAZ1XLC5</accession>
<evidence type="ECO:0000256" key="2">
    <source>
        <dbReference type="SAM" id="MobiDB-lite"/>
    </source>
</evidence>
<evidence type="ECO:0000256" key="1">
    <source>
        <dbReference type="SAM" id="Coils"/>
    </source>
</evidence>
<feature type="coiled-coil region" evidence="1">
    <location>
        <begin position="3"/>
        <end position="37"/>
    </location>
</feature>
<evidence type="ECO:0000313" key="5">
    <source>
        <dbReference type="Proteomes" id="UP000472276"/>
    </source>
</evidence>
<keyword evidence="1" id="KW-0175">Coiled coil</keyword>
<dbReference type="Pfam" id="PF02994">
    <property type="entry name" value="Transposase_22"/>
    <property type="match status" value="1"/>
</dbReference>
<feature type="region of interest" description="Disordered" evidence="2">
    <location>
        <begin position="219"/>
        <end position="242"/>
    </location>
</feature>
<dbReference type="AlphaFoldDB" id="A0AAZ1XLC5"/>
<proteinExistence type="predicted"/>
<dbReference type="InterPro" id="IPR043636">
    <property type="entry name" value="L1_RRM_dom"/>
</dbReference>